<organism evidence="2">
    <name type="scientific">Pseudomonas aeruginosa</name>
    <dbReference type="NCBI Taxonomy" id="287"/>
    <lineage>
        <taxon>Bacteria</taxon>
        <taxon>Pseudomonadati</taxon>
        <taxon>Pseudomonadota</taxon>
        <taxon>Gammaproteobacteria</taxon>
        <taxon>Pseudomonadales</taxon>
        <taxon>Pseudomonadaceae</taxon>
        <taxon>Pseudomonas</taxon>
    </lineage>
</organism>
<evidence type="ECO:0000259" key="1">
    <source>
        <dbReference type="Pfam" id="PF23843"/>
    </source>
</evidence>
<accession>A0A643EQN5</accession>
<comment type="caution">
    <text evidence="2">The sequence shown here is derived from an EMBL/GenBank/DDBJ whole genome shotgun (WGS) entry which is preliminary data.</text>
</comment>
<gene>
    <name evidence="2" type="ORF">F7R07_02560</name>
</gene>
<dbReference type="InterPro" id="IPR055634">
    <property type="entry name" value="DUF7210"/>
</dbReference>
<dbReference type="AlphaFoldDB" id="A0A643EQN5"/>
<evidence type="ECO:0000313" key="2">
    <source>
        <dbReference type="EMBL" id="KAB0562662.1"/>
    </source>
</evidence>
<dbReference type="EMBL" id="VZPH01000019">
    <property type="protein sequence ID" value="KAB0562662.1"/>
    <property type="molecule type" value="Genomic_DNA"/>
</dbReference>
<name>A0A643EQN5_PSEAI</name>
<feature type="domain" description="DUF7210" evidence="1">
    <location>
        <begin position="20"/>
        <end position="56"/>
    </location>
</feature>
<protein>
    <recommendedName>
        <fullName evidence="1">DUF7210 domain-containing protein</fullName>
    </recommendedName>
</protein>
<reference evidence="2" key="1">
    <citation type="submission" date="2019-09" db="EMBL/GenBank/DDBJ databases">
        <title>Draft genome sequences of 48 bacterial type strains from the CCUG.</title>
        <authorList>
            <person name="Tunovic T."/>
            <person name="Pineiro-Iglesias B."/>
            <person name="Unosson C."/>
            <person name="Inganas E."/>
            <person name="Ohlen M."/>
            <person name="Cardew S."/>
            <person name="Jensie-Markopoulos S."/>
            <person name="Salva-Serra F."/>
            <person name="Jaen-Luchoro D."/>
            <person name="Karlsson R."/>
            <person name="Svensson-Stadler L."/>
            <person name="Chun J."/>
            <person name="Moore E."/>
        </authorList>
    </citation>
    <scope>NUCLEOTIDE SEQUENCE</scope>
    <source>
        <strain evidence="2">CCUG 551</strain>
    </source>
</reference>
<dbReference type="RefSeq" id="WP_033940216.1">
    <property type="nucleotide sequence ID" value="NZ_CP131788.1"/>
</dbReference>
<sequence>MSTPAKKQDATASPAPKEEKVKLTARHTHAGTKYQAGAEIYVNTLDKAFLVQHQKISVETQDAATAAKE</sequence>
<dbReference type="Pfam" id="PF23843">
    <property type="entry name" value="DUF7210"/>
    <property type="match status" value="1"/>
</dbReference>
<proteinExistence type="predicted"/>